<comment type="subcellular location">
    <subcellularLocation>
        <location evidence="4">Cytoplasm</location>
    </subcellularLocation>
</comment>
<gene>
    <name evidence="4" type="primary">mobA</name>
    <name evidence="7" type="ORF">AYY17_11150</name>
</gene>
<feature type="binding site" evidence="4">
    <location>
        <position position="51"/>
    </location>
    <ligand>
        <name>GTP</name>
        <dbReference type="ChEBI" id="CHEBI:37565"/>
    </ligand>
</feature>
<comment type="subunit">
    <text evidence="4">Monomer.</text>
</comment>
<evidence type="ECO:0000256" key="3">
    <source>
        <dbReference type="ARBA" id="ARBA00023150"/>
    </source>
</evidence>
<accession>A0A1B8H371</accession>
<evidence type="ECO:0000313" key="7">
    <source>
        <dbReference type="EMBL" id="OBU03513.1"/>
    </source>
</evidence>
<dbReference type="EC" id="2.7.7.77" evidence="4"/>
<dbReference type="SUPFAM" id="SSF53448">
    <property type="entry name" value="Nucleotide-diphospho-sugar transferases"/>
    <property type="match status" value="1"/>
</dbReference>
<evidence type="ECO:0000259" key="5">
    <source>
        <dbReference type="Pfam" id="PF03205"/>
    </source>
</evidence>
<dbReference type="GO" id="GO:0005737">
    <property type="term" value="C:cytoplasm"/>
    <property type="evidence" value="ECO:0007669"/>
    <property type="project" value="UniProtKB-SubCell"/>
</dbReference>
<dbReference type="GO" id="GO:0006777">
    <property type="term" value="P:Mo-molybdopterin cofactor biosynthetic process"/>
    <property type="evidence" value="ECO:0007669"/>
    <property type="project" value="UniProtKB-KW"/>
</dbReference>
<dbReference type="NCBIfam" id="TIGR02665">
    <property type="entry name" value="molyb_mobA"/>
    <property type="match status" value="1"/>
</dbReference>
<dbReference type="HAMAP" id="MF_00316">
    <property type="entry name" value="MobA"/>
    <property type="match status" value="1"/>
</dbReference>
<reference evidence="7 8" key="1">
    <citation type="submission" date="2016-06" db="EMBL/GenBank/DDBJ databases">
        <authorList>
            <person name="Kjaerup R.B."/>
            <person name="Dalgaard T.S."/>
            <person name="Juul-Madsen H.R."/>
        </authorList>
    </citation>
    <scope>NUCLEOTIDE SEQUENCE [LARGE SCALE GENOMIC DNA]</scope>
    <source>
        <strain evidence="7 8">GCSL-Mp3</strain>
    </source>
</reference>
<feature type="domain" description="MobA-like NTP transferase" evidence="6">
    <location>
        <begin position="7"/>
        <end position="156"/>
    </location>
</feature>
<comment type="function">
    <text evidence="4">Transfers a GMP moiety from GTP to Mo-molybdopterin (Mo-MPT) cofactor (Moco or molybdenum cofactor) to form Mo-molybdopterin guanine dinucleotide (Mo-MGD) cofactor.</text>
</comment>
<dbReference type="Gene3D" id="3.40.50.300">
    <property type="entry name" value="P-loop containing nucleotide triphosphate hydrolases"/>
    <property type="match status" value="1"/>
</dbReference>
<feature type="binding site" evidence="4">
    <location>
        <begin position="10"/>
        <end position="12"/>
    </location>
    <ligand>
        <name>GTP</name>
        <dbReference type="ChEBI" id="CHEBI:37565"/>
    </ligand>
</feature>
<dbReference type="CDD" id="cd03116">
    <property type="entry name" value="MobB"/>
    <property type="match status" value="1"/>
</dbReference>
<feature type="binding site" evidence="4">
    <location>
        <position position="69"/>
    </location>
    <ligand>
        <name>GTP</name>
        <dbReference type="ChEBI" id="CHEBI:37565"/>
    </ligand>
</feature>
<evidence type="ECO:0000256" key="4">
    <source>
        <dbReference type="HAMAP-Rule" id="MF_00316"/>
    </source>
</evidence>
<dbReference type="NCBIfam" id="NF008021">
    <property type="entry name" value="PRK10751.1"/>
    <property type="match status" value="1"/>
</dbReference>
<dbReference type="Gene3D" id="3.90.550.10">
    <property type="entry name" value="Spore Coat Polysaccharide Biosynthesis Protein SpsA, Chain A"/>
    <property type="match status" value="1"/>
</dbReference>
<evidence type="ECO:0000259" key="6">
    <source>
        <dbReference type="Pfam" id="PF12804"/>
    </source>
</evidence>
<keyword evidence="3 4" id="KW-0501">Molybdenum cofactor biosynthesis</keyword>
<evidence type="ECO:0000256" key="2">
    <source>
        <dbReference type="ARBA" id="ARBA00023134"/>
    </source>
</evidence>
<dbReference type="InterPro" id="IPR013482">
    <property type="entry name" value="Molybde_CF_guanTrfase"/>
</dbReference>
<dbReference type="FunFam" id="3.40.50.300:FF:000920">
    <property type="entry name" value="Molybdopterin-guanine dinucleotide biosynthesis protein B"/>
    <property type="match status" value="1"/>
</dbReference>
<dbReference type="SUPFAM" id="SSF52540">
    <property type="entry name" value="P-loop containing nucleoside triphosphate hydrolases"/>
    <property type="match status" value="1"/>
</dbReference>
<feature type="binding site" evidence="4">
    <location>
        <position position="99"/>
    </location>
    <ligand>
        <name>GTP</name>
        <dbReference type="ChEBI" id="CHEBI:37565"/>
    </ligand>
</feature>
<dbReference type="InterPro" id="IPR025877">
    <property type="entry name" value="MobA-like_NTP_Trfase"/>
</dbReference>
<dbReference type="GO" id="GO:0046872">
    <property type="term" value="F:metal ion binding"/>
    <property type="evidence" value="ECO:0007669"/>
    <property type="project" value="UniProtKB-KW"/>
</dbReference>
<dbReference type="GO" id="GO:0005525">
    <property type="term" value="F:GTP binding"/>
    <property type="evidence" value="ECO:0007669"/>
    <property type="project" value="UniProtKB-UniRule"/>
</dbReference>
<dbReference type="InterPro" id="IPR004435">
    <property type="entry name" value="MobB_dom"/>
</dbReference>
<dbReference type="Pfam" id="PF12804">
    <property type="entry name" value="NTP_transf_3"/>
    <property type="match status" value="1"/>
</dbReference>
<dbReference type="PANTHER" id="PTHR40072">
    <property type="entry name" value="MOLYBDOPTERIN-GUANINE DINUCLEOTIDE BIOSYNTHESIS ADAPTER PROTEIN-RELATED"/>
    <property type="match status" value="1"/>
</dbReference>
<keyword evidence="4" id="KW-0479">Metal-binding</keyword>
<feature type="binding site" evidence="4">
    <location>
        <position position="99"/>
    </location>
    <ligand>
        <name>Mg(2+)</name>
        <dbReference type="ChEBI" id="CHEBI:18420"/>
    </ligand>
</feature>
<feature type="domain" description="Molybdopterin-guanine dinucleotide biosynthesis protein B (MobB)" evidence="5">
    <location>
        <begin position="201"/>
        <end position="334"/>
    </location>
</feature>
<keyword evidence="4 7" id="KW-0808">Transferase</keyword>
<comment type="domain">
    <text evidence="4">The N-terminal domain determines nucleotide recognition and specific binding, while the C-terminal domain determines the specific binding to the target protein.</text>
</comment>
<comment type="caution">
    <text evidence="7">The sequence shown here is derived from an EMBL/GenBank/DDBJ whole genome shotgun (WGS) entry which is preliminary data.</text>
</comment>
<dbReference type="InterPro" id="IPR052539">
    <property type="entry name" value="MGD_biosynthesis_adapter"/>
</dbReference>
<sequence length="368" mass="40861">MMTQLSGCILAGGRATRMQGQDKGLVLLGGIPLYQHSVKHLAPQADEIFINANRHIAAYHATGLRVVSDTLPDFPGPLAGMLAGLENARHDWVLFVPCDVPVFPENLARTLWQQKGDSLCAYACDATRAHPTFALCHRSLAEPLRHYLTNGDRKLLLFMDMISAKAVTFDAPTDQFVNLNTLAECREWEKQHQLPHPVPLLAVTAYSGTGKTTMLKKLIPLLRDAGLRIGLVKHTHHDMDVDTPGKDSYELRKAGAYQTLVVSQERFALMTETPGGAEPDLAELAARFDSRQLDLILVEGFKGEAVPKIALYRDVVDRPYQTLLDEFVIAFACDIHRDDVSVPQLDINNIAAIRDFIVRWLTENPLNP</sequence>
<protein>
    <recommendedName>
        <fullName evidence="4">Molybdenum cofactor guanylyltransferase</fullName>
        <shortName evidence="4">MoCo guanylyltransferase</shortName>
        <ecNumber evidence="4">2.7.7.77</ecNumber>
    </recommendedName>
    <alternativeName>
        <fullName evidence="4">GTP:molybdopterin guanylyltransferase</fullName>
    </alternativeName>
    <alternativeName>
        <fullName evidence="4">Mo-MPT guanylyltransferase</fullName>
    </alternativeName>
    <alternativeName>
        <fullName evidence="4">Molybdopterin guanylyltransferase</fullName>
    </alternativeName>
    <alternativeName>
        <fullName evidence="4">Molybdopterin-guanine dinucleotide synthase</fullName>
        <shortName evidence="4">MGD synthase</shortName>
    </alternativeName>
</protein>
<organism evidence="7 8">
    <name type="scientific">Morganella psychrotolerans</name>
    <dbReference type="NCBI Taxonomy" id="368603"/>
    <lineage>
        <taxon>Bacteria</taxon>
        <taxon>Pseudomonadati</taxon>
        <taxon>Pseudomonadota</taxon>
        <taxon>Gammaproteobacteria</taxon>
        <taxon>Enterobacterales</taxon>
        <taxon>Morganellaceae</taxon>
        <taxon>Morganella</taxon>
    </lineage>
</organism>
<dbReference type="AlphaFoldDB" id="A0A1B8H371"/>
<keyword evidence="4" id="KW-0547">Nucleotide-binding</keyword>
<keyword evidence="7" id="KW-0548">Nucleotidyltransferase</keyword>
<feature type="binding site" evidence="4">
    <location>
        <position position="23"/>
    </location>
    <ligand>
        <name>GTP</name>
        <dbReference type="ChEBI" id="CHEBI:37565"/>
    </ligand>
</feature>
<evidence type="ECO:0000256" key="1">
    <source>
        <dbReference type="ARBA" id="ARBA00022842"/>
    </source>
</evidence>
<dbReference type="Proteomes" id="UP000092247">
    <property type="component" value="Unassembled WGS sequence"/>
</dbReference>
<dbReference type="PANTHER" id="PTHR40072:SF1">
    <property type="entry name" value="MOLYBDOPTERIN-GUANINE DINUCLEOTIDE BIOSYNTHESIS ADAPTER PROTEIN"/>
    <property type="match status" value="1"/>
</dbReference>
<comment type="catalytic activity">
    <reaction evidence="4">
        <text>Mo-molybdopterin + GTP + H(+) = Mo-molybdopterin guanine dinucleotide + diphosphate</text>
        <dbReference type="Rhea" id="RHEA:34243"/>
        <dbReference type="ChEBI" id="CHEBI:15378"/>
        <dbReference type="ChEBI" id="CHEBI:33019"/>
        <dbReference type="ChEBI" id="CHEBI:37565"/>
        <dbReference type="ChEBI" id="CHEBI:71302"/>
        <dbReference type="ChEBI" id="CHEBI:71310"/>
        <dbReference type="EC" id="2.7.7.77"/>
    </reaction>
</comment>
<dbReference type="GO" id="GO:0061603">
    <property type="term" value="F:molybdenum cofactor guanylyltransferase activity"/>
    <property type="evidence" value="ECO:0007669"/>
    <property type="project" value="UniProtKB-EC"/>
</dbReference>
<dbReference type="InterPro" id="IPR027417">
    <property type="entry name" value="P-loop_NTPase"/>
</dbReference>
<dbReference type="EMBL" id="LZEX01000043">
    <property type="protein sequence ID" value="OBU03513.1"/>
    <property type="molecule type" value="Genomic_DNA"/>
</dbReference>
<dbReference type="InterPro" id="IPR029044">
    <property type="entry name" value="Nucleotide-diphossugar_trans"/>
</dbReference>
<evidence type="ECO:0000313" key="8">
    <source>
        <dbReference type="Proteomes" id="UP000092247"/>
    </source>
</evidence>
<comment type="cofactor">
    <cofactor evidence="4">
        <name>Mg(2+)</name>
        <dbReference type="ChEBI" id="CHEBI:18420"/>
    </cofactor>
</comment>
<name>A0A1B8H371_9GAMM</name>
<comment type="similarity">
    <text evidence="4">Belongs to the MobA family.</text>
</comment>
<dbReference type="CDD" id="cd02503">
    <property type="entry name" value="MobA"/>
    <property type="match status" value="1"/>
</dbReference>
<keyword evidence="4" id="KW-0963">Cytoplasm</keyword>
<dbReference type="STRING" id="368603.AYY16_13790"/>
<dbReference type="NCBIfam" id="TIGR00176">
    <property type="entry name" value="mobB"/>
    <property type="match status" value="1"/>
</dbReference>
<proteinExistence type="inferred from homology"/>
<keyword evidence="1 4" id="KW-0460">Magnesium</keyword>
<dbReference type="Pfam" id="PF03205">
    <property type="entry name" value="MobB"/>
    <property type="match status" value="1"/>
</dbReference>
<keyword evidence="2 4" id="KW-0342">GTP-binding</keyword>